<protein>
    <recommendedName>
        <fullName evidence="1">Dienelactone hydrolase domain-containing protein</fullName>
    </recommendedName>
</protein>
<dbReference type="InterPro" id="IPR029058">
    <property type="entry name" value="AB_hydrolase_fold"/>
</dbReference>
<evidence type="ECO:0000313" key="3">
    <source>
        <dbReference type="Proteomes" id="UP000824366"/>
    </source>
</evidence>
<gene>
    <name evidence="2" type="ORF">MIZ03_3262</name>
</gene>
<dbReference type="EMBL" id="AP024238">
    <property type="protein sequence ID" value="BCO28362.1"/>
    <property type="molecule type" value="Genomic_DNA"/>
</dbReference>
<dbReference type="Proteomes" id="UP000824366">
    <property type="component" value="Chromosome"/>
</dbReference>
<dbReference type="Gene3D" id="3.40.50.1820">
    <property type="entry name" value="alpha/beta hydrolase"/>
    <property type="match status" value="1"/>
</dbReference>
<dbReference type="InterPro" id="IPR050261">
    <property type="entry name" value="FrsA_esterase"/>
</dbReference>
<evidence type="ECO:0000313" key="2">
    <source>
        <dbReference type="EMBL" id="BCO28362.1"/>
    </source>
</evidence>
<name>A0ABM7MPX5_9BURK</name>
<keyword evidence="3" id="KW-1185">Reference proteome</keyword>
<organism evidence="2 3">
    <name type="scientific">Rhodoferax lithotrophicus</name>
    <dbReference type="NCBI Taxonomy" id="2798804"/>
    <lineage>
        <taxon>Bacteria</taxon>
        <taxon>Pseudomonadati</taxon>
        <taxon>Pseudomonadota</taxon>
        <taxon>Betaproteobacteria</taxon>
        <taxon>Burkholderiales</taxon>
        <taxon>Comamonadaceae</taxon>
        <taxon>Rhodoferax</taxon>
    </lineage>
</organism>
<dbReference type="SUPFAM" id="SSF53474">
    <property type="entry name" value="alpha/beta-Hydrolases"/>
    <property type="match status" value="1"/>
</dbReference>
<proteinExistence type="predicted"/>
<reference evidence="2 3" key="1">
    <citation type="journal article" date="2021" name="Microbiol. Spectr.">
        <title>A Single Bacterium Capable of Oxidation and Reduction of Iron at Circumneutral pH.</title>
        <authorList>
            <person name="Kato S."/>
            <person name="Ohkuma M."/>
        </authorList>
    </citation>
    <scope>NUCLEOTIDE SEQUENCE [LARGE SCALE GENOMIC DNA]</scope>
    <source>
        <strain evidence="2 3">MIZ03</strain>
    </source>
</reference>
<evidence type="ECO:0000259" key="1">
    <source>
        <dbReference type="Pfam" id="PF01738"/>
    </source>
</evidence>
<feature type="domain" description="Dienelactone hydrolase" evidence="1">
    <location>
        <begin position="83"/>
        <end position="251"/>
    </location>
</feature>
<accession>A0ABM7MPX5</accession>
<dbReference type="InterPro" id="IPR002925">
    <property type="entry name" value="Dienelactn_hydro"/>
</dbReference>
<sequence>MGVAFLASAVTMPLAQAKLIEEVIKIPVQVSNSYGKESQQDIVVTLFHEGTAPTPYPVAVINHGRSAKAEQRAAFGRATYGTHARWLAQLGFLVVVPTRVGYGVTGGEDVEDSGSCHRKNYPPVYEAAAVQTQQVLQQVHQRPDVAKDRSIIIGQSFGGTTAITLAAKNPTGVQASINFAGGGGGNAETMPQEPCSPWALKDLFADYGKTARIPTLWIYTENDQWMGAKYPREWFDAFKEKGGVGEFVLFPPNGKDGHGLFSNAPDVWRATVLAFLRASGYPDLTMPQGKK</sequence>
<dbReference type="Pfam" id="PF01738">
    <property type="entry name" value="DLH"/>
    <property type="match status" value="1"/>
</dbReference>
<dbReference type="PANTHER" id="PTHR22946">
    <property type="entry name" value="DIENELACTONE HYDROLASE DOMAIN-CONTAINING PROTEIN-RELATED"/>
    <property type="match status" value="1"/>
</dbReference>